<keyword evidence="1" id="KW-0472">Membrane</keyword>
<name>A0ABQ3YT27_9ACTN</name>
<feature type="transmembrane region" description="Helical" evidence="1">
    <location>
        <begin position="101"/>
        <end position="121"/>
    </location>
</feature>
<proteinExistence type="predicted"/>
<sequence>MPHDWRDSLRLAADLALLGIVVTLLSLPLFTAGAAVAAGSFAIGHLIAYGRWPSFTGLWAFFRRRLLPGLVAGPAVAVAITLVVIDVAALRRGAVPGGAPVLTAVLAVAVLAAGYVALVAVRAGTIAGVAPGAGDAPHRIGAGVPGAPNGGAARSALTMALSRPAAPLAAAGVLGVAALLAFFVHPVLVPVLAGYVLFALHVVTPRVMGRSAVSALDSPVT</sequence>
<keyword evidence="1" id="KW-0812">Transmembrane</keyword>
<organism evidence="2 3">
    <name type="scientific">Paractinoplanes durhamensis</name>
    <dbReference type="NCBI Taxonomy" id="113563"/>
    <lineage>
        <taxon>Bacteria</taxon>
        <taxon>Bacillati</taxon>
        <taxon>Actinomycetota</taxon>
        <taxon>Actinomycetes</taxon>
        <taxon>Micromonosporales</taxon>
        <taxon>Micromonosporaceae</taxon>
        <taxon>Paractinoplanes</taxon>
    </lineage>
</organism>
<evidence type="ECO:0000313" key="2">
    <source>
        <dbReference type="EMBL" id="GIE00755.1"/>
    </source>
</evidence>
<reference evidence="2 3" key="1">
    <citation type="submission" date="2021-01" db="EMBL/GenBank/DDBJ databases">
        <title>Whole genome shotgun sequence of Actinoplanes durhamensis NBRC 14914.</title>
        <authorList>
            <person name="Komaki H."/>
            <person name="Tamura T."/>
        </authorList>
    </citation>
    <scope>NUCLEOTIDE SEQUENCE [LARGE SCALE GENOMIC DNA]</scope>
    <source>
        <strain evidence="2 3">NBRC 14914</strain>
    </source>
</reference>
<gene>
    <name evidence="2" type="ORF">Adu01nite_21050</name>
</gene>
<protein>
    <recommendedName>
        <fullName evidence="4">DUF624 domain-containing protein</fullName>
    </recommendedName>
</protein>
<keyword evidence="1" id="KW-1133">Transmembrane helix</keyword>
<feature type="transmembrane region" description="Helical" evidence="1">
    <location>
        <begin position="66"/>
        <end position="89"/>
    </location>
</feature>
<dbReference type="Proteomes" id="UP000637628">
    <property type="component" value="Unassembled WGS sequence"/>
</dbReference>
<comment type="caution">
    <text evidence="2">The sequence shown here is derived from an EMBL/GenBank/DDBJ whole genome shotgun (WGS) entry which is preliminary data.</text>
</comment>
<dbReference type="RefSeq" id="WP_203726386.1">
    <property type="nucleotide sequence ID" value="NZ_BAAATX010000003.1"/>
</dbReference>
<evidence type="ECO:0008006" key="4">
    <source>
        <dbReference type="Google" id="ProtNLM"/>
    </source>
</evidence>
<feature type="transmembrane region" description="Helical" evidence="1">
    <location>
        <begin position="168"/>
        <end position="200"/>
    </location>
</feature>
<accession>A0ABQ3YT27</accession>
<keyword evidence="3" id="KW-1185">Reference proteome</keyword>
<evidence type="ECO:0000313" key="3">
    <source>
        <dbReference type="Proteomes" id="UP000637628"/>
    </source>
</evidence>
<dbReference type="EMBL" id="BOML01000019">
    <property type="protein sequence ID" value="GIE00755.1"/>
    <property type="molecule type" value="Genomic_DNA"/>
</dbReference>
<evidence type="ECO:0000256" key="1">
    <source>
        <dbReference type="SAM" id="Phobius"/>
    </source>
</evidence>